<sequence>MAQSHALSASGTMLCWKFVVLIVCRTGMAAPTTTDGPFDCGDEPYMMMEEVLHNNLGHKGPHQGSEGILYKAVEYYRNLHRDVQVHLHTDSLYNPWNVFANGLNGRFGVFNQLSGHPLDVTFRFTDLTGKPLILKSLSLSIYDMDRDQNPGEGVENVTPVTTVHRVYRTSDTLVQENSGSYLGTVPGTYDDNPVQVVAQSKADEDKCLVLEYKDVHTVRITFDSTKGFAARTTQFCLLNALKCKVKPDKPSSWHVPVGSGFVPVLEEQAPLKVRNGQAFNFSIPRRRPFG</sequence>
<feature type="chain" id="PRO_5010268843" evidence="1">
    <location>
        <begin position="30"/>
        <end position="290"/>
    </location>
</feature>
<proteinExistence type="predicted"/>
<evidence type="ECO:0000256" key="1">
    <source>
        <dbReference type="SAM" id="SignalP"/>
    </source>
</evidence>
<dbReference type="Proteomes" id="UP000186817">
    <property type="component" value="Unassembled WGS sequence"/>
</dbReference>
<dbReference type="AlphaFoldDB" id="A0A1Q9CT58"/>
<evidence type="ECO:0000313" key="2">
    <source>
        <dbReference type="EMBL" id="OLP86102.1"/>
    </source>
</evidence>
<evidence type="ECO:0000313" key="3">
    <source>
        <dbReference type="Proteomes" id="UP000186817"/>
    </source>
</evidence>
<keyword evidence="1" id="KW-0732">Signal</keyword>
<feature type="non-terminal residue" evidence="2">
    <location>
        <position position="290"/>
    </location>
</feature>
<feature type="signal peptide" evidence="1">
    <location>
        <begin position="1"/>
        <end position="29"/>
    </location>
</feature>
<accession>A0A1Q9CT58</accession>
<name>A0A1Q9CT58_SYMMI</name>
<gene>
    <name evidence="2" type="ORF">AK812_SmicGene32824</name>
</gene>
<keyword evidence="3" id="KW-1185">Reference proteome</keyword>
<dbReference type="EMBL" id="LSRX01000936">
    <property type="protein sequence ID" value="OLP86102.1"/>
    <property type="molecule type" value="Genomic_DNA"/>
</dbReference>
<comment type="caution">
    <text evidence="2">The sequence shown here is derived from an EMBL/GenBank/DDBJ whole genome shotgun (WGS) entry which is preliminary data.</text>
</comment>
<dbReference type="OrthoDB" id="432229at2759"/>
<organism evidence="2 3">
    <name type="scientific">Symbiodinium microadriaticum</name>
    <name type="common">Dinoflagellate</name>
    <name type="synonym">Zooxanthella microadriatica</name>
    <dbReference type="NCBI Taxonomy" id="2951"/>
    <lineage>
        <taxon>Eukaryota</taxon>
        <taxon>Sar</taxon>
        <taxon>Alveolata</taxon>
        <taxon>Dinophyceae</taxon>
        <taxon>Suessiales</taxon>
        <taxon>Symbiodiniaceae</taxon>
        <taxon>Symbiodinium</taxon>
    </lineage>
</organism>
<protein>
    <submittedName>
        <fullName evidence="2">Uncharacterized protein</fullName>
    </submittedName>
</protein>
<reference evidence="2 3" key="1">
    <citation type="submission" date="2016-02" db="EMBL/GenBank/DDBJ databases">
        <title>Genome analysis of coral dinoflagellate symbionts highlights evolutionary adaptations to a symbiotic lifestyle.</title>
        <authorList>
            <person name="Aranda M."/>
            <person name="Li Y."/>
            <person name="Liew Y.J."/>
            <person name="Baumgarten S."/>
            <person name="Simakov O."/>
            <person name="Wilson M."/>
            <person name="Piel J."/>
            <person name="Ashoor H."/>
            <person name="Bougouffa S."/>
            <person name="Bajic V.B."/>
            <person name="Ryu T."/>
            <person name="Ravasi T."/>
            <person name="Bayer T."/>
            <person name="Micklem G."/>
            <person name="Kim H."/>
            <person name="Bhak J."/>
            <person name="Lajeunesse T.C."/>
            <person name="Voolstra C.R."/>
        </authorList>
    </citation>
    <scope>NUCLEOTIDE SEQUENCE [LARGE SCALE GENOMIC DNA]</scope>
    <source>
        <strain evidence="2 3">CCMP2467</strain>
    </source>
</reference>